<protein>
    <submittedName>
        <fullName evidence="2">Uncharacterized protein</fullName>
    </submittedName>
</protein>
<gene>
    <name evidence="2" type="ORF">C1O25_08190</name>
</gene>
<proteinExistence type="predicted"/>
<evidence type="ECO:0000256" key="1">
    <source>
        <dbReference type="SAM" id="Phobius"/>
    </source>
</evidence>
<keyword evidence="1" id="KW-0812">Transmembrane</keyword>
<evidence type="ECO:0000313" key="2">
    <source>
        <dbReference type="EMBL" id="PNI01498.1"/>
    </source>
</evidence>
<reference evidence="2 3" key="1">
    <citation type="submission" date="2018-01" db="EMBL/GenBank/DDBJ databases">
        <title>Draft genome sequences of six Vibrio diazotrophicus strains isolated from deep-sea sediments of the Baltic Sea.</title>
        <authorList>
            <person name="Castillo D."/>
            <person name="Vandieken V."/>
            <person name="Chiang O."/>
            <person name="Middelboe M."/>
        </authorList>
    </citation>
    <scope>NUCLEOTIDE SEQUENCE [LARGE SCALE GENOMIC DNA]</scope>
    <source>
        <strain evidence="2 3">65.10M</strain>
    </source>
</reference>
<dbReference type="EMBL" id="POSM01000008">
    <property type="protein sequence ID" value="PNI01498.1"/>
    <property type="molecule type" value="Genomic_DNA"/>
</dbReference>
<dbReference type="Proteomes" id="UP000236547">
    <property type="component" value="Unassembled WGS sequence"/>
</dbReference>
<keyword evidence="1" id="KW-0472">Membrane</keyword>
<organism evidence="2 3">
    <name type="scientific">Vibrio diazotrophicus</name>
    <dbReference type="NCBI Taxonomy" id="685"/>
    <lineage>
        <taxon>Bacteria</taxon>
        <taxon>Pseudomonadati</taxon>
        <taxon>Pseudomonadota</taxon>
        <taxon>Gammaproteobacteria</taxon>
        <taxon>Vibrionales</taxon>
        <taxon>Vibrionaceae</taxon>
        <taxon>Vibrio</taxon>
    </lineage>
</organism>
<comment type="caution">
    <text evidence="2">The sequence shown here is derived from an EMBL/GenBank/DDBJ whole genome shotgun (WGS) entry which is preliminary data.</text>
</comment>
<keyword evidence="1" id="KW-1133">Transmembrane helix</keyword>
<evidence type="ECO:0000313" key="3">
    <source>
        <dbReference type="Proteomes" id="UP000236547"/>
    </source>
</evidence>
<keyword evidence="3" id="KW-1185">Reference proteome</keyword>
<dbReference type="RefSeq" id="WP_102968247.1">
    <property type="nucleotide sequence ID" value="NZ_POSM01000008.1"/>
</dbReference>
<name>A0ABX4WCK0_VIBDI</name>
<sequence>MSNRAYLIFCIVVFGLFTAVSVLKKEEYFSGTVHSVECVETGKSEISVALTVSNGDRKGTFHFGLKDYLCRDSLSFFQPGSNVNIKFKSLNGWFHNVEKISLDGKDMRLRGS</sequence>
<feature type="transmembrane region" description="Helical" evidence="1">
    <location>
        <begin position="6"/>
        <end position="23"/>
    </location>
</feature>
<accession>A0ABX4WCK0</accession>